<dbReference type="CDD" id="cd18582">
    <property type="entry name" value="ABC_6TM_ATM1_ABCB7"/>
    <property type="match status" value="1"/>
</dbReference>
<dbReference type="EMBL" id="MWQO01000010">
    <property type="protein sequence ID" value="THD11591.1"/>
    <property type="molecule type" value="Genomic_DNA"/>
</dbReference>
<feature type="transmembrane region" description="Helical" evidence="8">
    <location>
        <begin position="264"/>
        <end position="286"/>
    </location>
</feature>
<feature type="transmembrane region" description="Helical" evidence="8">
    <location>
        <begin position="148"/>
        <end position="172"/>
    </location>
</feature>
<evidence type="ECO:0000259" key="9">
    <source>
        <dbReference type="PROSITE" id="PS50893"/>
    </source>
</evidence>
<dbReference type="GO" id="GO:0140359">
    <property type="term" value="F:ABC-type transporter activity"/>
    <property type="evidence" value="ECO:0007669"/>
    <property type="project" value="InterPro"/>
</dbReference>
<dbReference type="PROSITE" id="PS50929">
    <property type="entry name" value="ABC_TM1F"/>
    <property type="match status" value="1"/>
</dbReference>
<dbReference type="Gene3D" id="1.20.1560.10">
    <property type="entry name" value="ABC transporter type 1, transmembrane domain"/>
    <property type="match status" value="1"/>
</dbReference>
<evidence type="ECO:0000256" key="3">
    <source>
        <dbReference type="ARBA" id="ARBA00022692"/>
    </source>
</evidence>
<dbReference type="PANTHER" id="PTHR24221">
    <property type="entry name" value="ATP-BINDING CASSETTE SUB-FAMILY B"/>
    <property type="match status" value="1"/>
</dbReference>
<dbReference type="Pfam" id="PF00005">
    <property type="entry name" value="ABC_tran"/>
    <property type="match status" value="1"/>
</dbReference>
<dbReference type="InterPro" id="IPR036640">
    <property type="entry name" value="ABC1_TM_sf"/>
</dbReference>
<feature type="transmembrane region" description="Helical" evidence="8">
    <location>
        <begin position="36"/>
        <end position="57"/>
    </location>
</feature>
<dbReference type="InterPro" id="IPR027417">
    <property type="entry name" value="P-loop_NTPase"/>
</dbReference>
<dbReference type="GO" id="GO:0005886">
    <property type="term" value="C:plasma membrane"/>
    <property type="evidence" value="ECO:0007669"/>
    <property type="project" value="UniProtKB-SubCell"/>
</dbReference>
<dbReference type="GO" id="GO:0006879">
    <property type="term" value="P:intracellular iron ion homeostasis"/>
    <property type="evidence" value="ECO:0007669"/>
    <property type="project" value="TreeGrafter"/>
</dbReference>
<dbReference type="PROSITE" id="PS50893">
    <property type="entry name" value="ABC_TRANSPORTER_2"/>
    <property type="match status" value="1"/>
</dbReference>
<dbReference type="FunFam" id="3.40.50.300:FF:000186">
    <property type="entry name" value="ATP-binding cassette sub-family B member 7, mitochondrial"/>
    <property type="match status" value="1"/>
</dbReference>
<dbReference type="SMART" id="SM00382">
    <property type="entry name" value="AAA"/>
    <property type="match status" value="1"/>
</dbReference>
<dbReference type="AlphaFoldDB" id="A0A4V3UTQ5"/>
<name>A0A4V3UTQ5_9GAMM</name>
<keyword evidence="2" id="KW-0813">Transport</keyword>
<dbReference type="GO" id="GO:0005524">
    <property type="term" value="F:ATP binding"/>
    <property type="evidence" value="ECO:0007669"/>
    <property type="project" value="UniProtKB-KW"/>
</dbReference>
<evidence type="ECO:0000313" key="11">
    <source>
        <dbReference type="EMBL" id="THD11591.1"/>
    </source>
</evidence>
<dbReference type="InterPro" id="IPR039421">
    <property type="entry name" value="Type_1_exporter"/>
</dbReference>
<dbReference type="InterPro" id="IPR011527">
    <property type="entry name" value="ABC1_TM_dom"/>
</dbReference>
<keyword evidence="7 8" id="KW-0472">Membrane</keyword>
<evidence type="ECO:0000313" key="12">
    <source>
        <dbReference type="Proteomes" id="UP000307749"/>
    </source>
</evidence>
<feature type="transmembrane region" description="Helical" evidence="8">
    <location>
        <begin position="178"/>
        <end position="199"/>
    </location>
</feature>
<dbReference type="InterPro" id="IPR017871">
    <property type="entry name" value="ABC_transporter-like_CS"/>
</dbReference>
<evidence type="ECO:0000256" key="4">
    <source>
        <dbReference type="ARBA" id="ARBA00022741"/>
    </source>
</evidence>
<dbReference type="InterPro" id="IPR003439">
    <property type="entry name" value="ABC_transporter-like_ATP-bd"/>
</dbReference>
<evidence type="ECO:0000256" key="8">
    <source>
        <dbReference type="SAM" id="Phobius"/>
    </source>
</evidence>
<dbReference type="InterPro" id="IPR003593">
    <property type="entry name" value="AAA+_ATPase"/>
</dbReference>
<evidence type="ECO:0000256" key="2">
    <source>
        <dbReference type="ARBA" id="ARBA00022448"/>
    </source>
</evidence>
<dbReference type="Pfam" id="PF00664">
    <property type="entry name" value="ABC_membrane"/>
    <property type="match status" value="1"/>
</dbReference>
<dbReference type="SUPFAM" id="SSF52540">
    <property type="entry name" value="P-loop containing nucleoside triphosphate hydrolases"/>
    <property type="match status" value="1"/>
</dbReference>
<keyword evidence="4" id="KW-0547">Nucleotide-binding</keyword>
<evidence type="ECO:0000256" key="5">
    <source>
        <dbReference type="ARBA" id="ARBA00022840"/>
    </source>
</evidence>
<evidence type="ECO:0000256" key="7">
    <source>
        <dbReference type="ARBA" id="ARBA00023136"/>
    </source>
</evidence>
<dbReference type="GO" id="GO:0016887">
    <property type="term" value="F:ATP hydrolysis activity"/>
    <property type="evidence" value="ECO:0007669"/>
    <property type="project" value="InterPro"/>
</dbReference>
<organism evidence="11 12">
    <name type="scientific">Metallibacterium scheffleri</name>
    <dbReference type="NCBI Taxonomy" id="993689"/>
    <lineage>
        <taxon>Bacteria</taxon>
        <taxon>Pseudomonadati</taxon>
        <taxon>Pseudomonadota</taxon>
        <taxon>Gammaproteobacteria</taxon>
        <taxon>Lysobacterales</taxon>
        <taxon>Rhodanobacteraceae</taxon>
        <taxon>Metallibacterium</taxon>
    </lineage>
</organism>
<evidence type="ECO:0000256" key="6">
    <source>
        <dbReference type="ARBA" id="ARBA00022989"/>
    </source>
</evidence>
<dbReference type="SUPFAM" id="SSF90123">
    <property type="entry name" value="ABC transporter transmembrane region"/>
    <property type="match status" value="1"/>
</dbReference>
<reference evidence="11 12" key="1">
    <citation type="submission" date="2017-02" db="EMBL/GenBank/DDBJ databases">
        <title>Whole genome sequencing of Metallibacterium scheffleri DSM 24874 (T).</title>
        <authorList>
            <person name="Kumar S."/>
            <person name="Patil P."/>
            <person name="Patil P.B."/>
        </authorList>
    </citation>
    <scope>NUCLEOTIDE SEQUENCE [LARGE SCALE GENOMIC DNA]</scope>
    <source>
        <strain evidence="11 12">DSM 24874</strain>
    </source>
</reference>
<evidence type="ECO:0000256" key="1">
    <source>
        <dbReference type="ARBA" id="ARBA00004651"/>
    </source>
</evidence>
<sequence length="605" mass="66423">MAHSVKLAKSDHSWALAKALLPYLWPKGEPRLRAQFVFAAVCLVAAKVATVIVPIYYARAVNVLSARNAVLLVPVALIIAYAGLRILSALFEALRDALFAATQQRAARVVGRETFEHLHALSLRFHLDRQTGSLSRLILRGTTGIQTVLRLATFNVLPTLLQLLLTVGILWHLFNWRYALVTLLAVAGYMAFTFAFTAWRLKFRRRMNETDNTAQTHAIDSLLNYETVKYFGNEAHESRRFDGSLAAYEHAAVRSQVTLNMLNLGQATIIAVGLGVIMLMAARGVAAGKLDVGQFVLVNTYLIQLYQPLNFLGFVYREFKQALVDMEQMFALLRRPQEIEDRPGARVLAAQGAPLALEFADVHFGYDAAREILHGVSFRVAPGRKVALVGPTGSGKSTISRLLFRFYDVTSGAVRVDGSDVRELTQASLRAAIGVVPQDTVLFNDSIRYNIGYGRPGASDAEIEQAARLAQIHDFVVRLPEGYATRVGERGLKLSGGEKQRVAIARTILKNPRLLILDEATSALDSATEQEIGIALRLAARDRTTLVIAHRLSTVTDADEILVLREGVIVERGTHAMLLAHGGVYAEMWAAQSEAAAHGADLHMA</sequence>
<keyword evidence="5" id="KW-0067">ATP-binding</keyword>
<proteinExistence type="predicted"/>
<protein>
    <submittedName>
        <fullName evidence="11">Metal ABC transporter permease</fullName>
    </submittedName>
</protein>
<feature type="domain" description="ABC transporter" evidence="9">
    <location>
        <begin position="357"/>
        <end position="591"/>
    </location>
</feature>
<dbReference type="Proteomes" id="UP000307749">
    <property type="component" value="Unassembled WGS sequence"/>
</dbReference>
<dbReference type="PANTHER" id="PTHR24221:SF402">
    <property type="entry name" value="IRON-SULFUR CLUSTERS TRANSPORTER ABCB7, MITOCHONDRIAL"/>
    <property type="match status" value="1"/>
</dbReference>
<gene>
    <name evidence="11" type="ORF">B1806_02980</name>
</gene>
<keyword evidence="12" id="KW-1185">Reference proteome</keyword>
<dbReference type="Gene3D" id="3.40.50.300">
    <property type="entry name" value="P-loop containing nucleotide triphosphate hydrolases"/>
    <property type="match status" value="1"/>
</dbReference>
<keyword evidence="3 8" id="KW-0812">Transmembrane</keyword>
<dbReference type="CDD" id="cd03253">
    <property type="entry name" value="ABCC_ATM1_transporter"/>
    <property type="match status" value="1"/>
</dbReference>
<accession>A0A4V3UTQ5</accession>
<feature type="transmembrane region" description="Helical" evidence="8">
    <location>
        <begin position="69"/>
        <end position="87"/>
    </location>
</feature>
<keyword evidence="6 8" id="KW-1133">Transmembrane helix</keyword>
<dbReference type="OrthoDB" id="9806127at2"/>
<dbReference type="STRING" id="993689.GCA_002077135_02709"/>
<feature type="domain" description="ABC transmembrane type-1" evidence="10">
    <location>
        <begin position="37"/>
        <end position="321"/>
    </location>
</feature>
<comment type="caution">
    <text evidence="11">The sequence shown here is derived from an EMBL/GenBank/DDBJ whole genome shotgun (WGS) entry which is preliminary data.</text>
</comment>
<comment type="subcellular location">
    <subcellularLocation>
        <location evidence="1">Cell membrane</location>
        <topology evidence="1">Multi-pass membrane protein</topology>
    </subcellularLocation>
</comment>
<dbReference type="PROSITE" id="PS00211">
    <property type="entry name" value="ABC_TRANSPORTER_1"/>
    <property type="match status" value="1"/>
</dbReference>
<dbReference type="RefSeq" id="WP_081128535.1">
    <property type="nucleotide sequence ID" value="NZ_LDOS01000002.1"/>
</dbReference>
<evidence type="ECO:0000259" key="10">
    <source>
        <dbReference type="PROSITE" id="PS50929"/>
    </source>
</evidence>